<feature type="transmembrane region" description="Helical" evidence="2">
    <location>
        <begin position="239"/>
        <end position="261"/>
    </location>
</feature>
<gene>
    <name evidence="3" type="ORF">AALO_G00178720</name>
</gene>
<feature type="transmembrane region" description="Helical" evidence="2">
    <location>
        <begin position="328"/>
        <end position="346"/>
    </location>
</feature>
<dbReference type="Proteomes" id="UP000823561">
    <property type="component" value="Chromosome 13"/>
</dbReference>
<dbReference type="GO" id="GO:0005765">
    <property type="term" value="C:lysosomal membrane"/>
    <property type="evidence" value="ECO:0007669"/>
    <property type="project" value="TreeGrafter"/>
</dbReference>
<dbReference type="AlphaFoldDB" id="A0AAV6G8J8"/>
<keyword evidence="2" id="KW-0472">Membrane</keyword>
<evidence type="ECO:0000256" key="2">
    <source>
        <dbReference type="SAM" id="Phobius"/>
    </source>
</evidence>
<feature type="transmembrane region" description="Helical" evidence="2">
    <location>
        <begin position="273"/>
        <end position="296"/>
    </location>
</feature>
<keyword evidence="2" id="KW-1133">Transmembrane helix</keyword>
<keyword evidence="2" id="KW-0812">Transmembrane</keyword>
<evidence type="ECO:0000256" key="1">
    <source>
        <dbReference type="SAM" id="MobiDB-lite"/>
    </source>
</evidence>
<feature type="compositionally biased region" description="Basic and acidic residues" evidence="1">
    <location>
        <begin position="32"/>
        <end position="43"/>
    </location>
</feature>
<accession>A0AAV6G8J8</accession>
<feature type="transmembrane region" description="Helical" evidence="2">
    <location>
        <begin position="382"/>
        <end position="401"/>
    </location>
</feature>
<evidence type="ECO:0000313" key="3">
    <source>
        <dbReference type="EMBL" id="KAG5271348.1"/>
    </source>
</evidence>
<name>A0AAV6G8J8_9TELE</name>
<comment type="caution">
    <text evidence="3">The sequence shown here is derived from an EMBL/GenBank/DDBJ whole genome shotgun (WGS) entry which is preliminary data.</text>
</comment>
<evidence type="ECO:0008006" key="5">
    <source>
        <dbReference type="Google" id="ProtNLM"/>
    </source>
</evidence>
<feature type="region of interest" description="Disordered" evidence="1">
    <location>
        <begin position="1"/>
        <end position="99"/>
    </location>
</feature>
<proteinExistence type="predicted"/>
<dbReference type="GO" id="GO:0032588">
    <property type="term" value="C:trans-Golgi network membrane"/>
    <property type="evidence" value="ECO:0007669"/>
    <property type="project" value="TreeGrafter"/>
</dbReference>
<dbReference type="EMBL" id="JADWDJ010000013">
    <property type="protein sequence ID" value="KAG5271348.1"/>
    <property type="molecule type" value="Genomic_DNA"/>
</dbReference>
<protein>
    <recommendedName>
        <fullName evidence="5">Transmembrane protein 79</fullName>
    </recommendedName>
</protein>
<dbReference type="PANTHER" id="PTHR31004">
    <property type="entry name" value="TRANSMEMBRANE PROTEIN 79"/>
    <property type="match status" value="1"/>
</dbReference>
<sequence length="430" mass="48176">MTDVLQTNLGLAEKESPEATAVPQTPGFPAEGNEKLKEAEKGLETSPEGEVMSFASMEPSTLQWPAEKDALNKAGRPLSQESQRVSGEGKEMDDERASIQSECLSLRGGESTTESERELRMREKIKSADGWLEKKNEREAELEFRAELELRAQQKGCHMEIEMDEVNSMPEEAARVFRPNMHHSSIVPESPRDWDDEDKSPFIGSHGGPVNEYYNDWEPQESPKLGCVGSGRDVLKAAISMFSGAVIFPFLVWGGYVFLPFDAPFLETAPLRLVYTLRCSVFGVVPIVLGLFVLGISRIRFGALRPQFESQTEVKEVAVHRRFVDESVSLFLLYFVQLAVLAAYLNHDLLKLVPLLTILFAIGRLCYWVAATMGSSLRGFGFTLSFLPMVTMMVANMYFIFVLDAEGNLFAQEARSSHDSPSTYRQRFWG</sequence>
<feature type="compositionally biased region" description="Basic and acidic residues" evidence="1">
    <location>
        <begin position="87"/>
        <end position="97"/>
    </location>
</feature>
<reference evidence="3" key="1">
    <citation type="submission" date="2020-10" db="EMBL/GenBank/DDBJ databases">
        <title>Chromosome-scale genome assembly of the Allis shad, Alosa alosa.</title>
        <authorList>
            <person name="Margot Z."/>
            <person name="Christophe K."/>
            <person name="Cabau C."/>
            <person name="Louis A."/>
            <person name="Berthelot C."/>
            <person name="Parey E."/>
            <person name="Roest Crollius H."/>
            <person name="Montfort J."/>
            <person name="Robinson-Rechavi M."/>
            <person name="Bucao C."/>
            <person name="Bouchez O."/>
            <person name="Gislard M."/>
            <person name="Lluch J."/>
            <person name="Milhes M."/>
            <person name="Lampietro C."/>
            <person name="Lopez Roques C."/>
            <person name="Donnadieu C."/>
            <person name="Braasch I."/>
            <person name="Desvignes T."/>
            <person name="Postlethwait J."/>
            <person name="Bobe J."/>
            <person name="Guiguen Y."/>
        </authorList>
    </citation>
    <scope>NUCLEOTIDE SEQUENCE</scope>
    <source>
        <strain evidence="3">M-15738</strain>
        <tissue evidence="3">Blood</tissue>
    </source>
</reference>
<dbReference type="GO" id="GO:0045055">
    <property type="term" value="P:regulated exocytosis"/>
    <property type="evidence" value="ECO:0007669"/>
    <property type="project" value="TreeGrafter"/>
</dbReference>
<dbReference type="PANTHER" id="PTHR31004:SF4">
    <property type="entry name" value="TRANSMEMBRANE PROTEIN 79"/>
    <property type="match status" value="1"/>
</dbReference>
<keyword evidence="4" id="KW-1185">Reference proteome</keyword>
<feature type="transmembrane region" description="Helical" evidence="2">
    <location>
        <begin position="352"/>
        <end position="370"/>
    </location>
</feature>
<organism evidence="3 4">
    <name type="scientific">Alosa alosa</name>
    <name type="common">allis shad</name>
    <dbReference type="NCBI Taxonomy" id="278164"/>
    <lineage>
        <taxon>Eukaryota</taxon>
        <taxon>Metazoa</taxon>
        <taxon>Chordata</taxon>
        <taxon>Craniata</taxon>
        <taxon>Vertebrata</taxon>
        <taxon>Euteleostomi</taxon>
        <taxon>Actinopterygii</taxon>
        <taxon>Neopterygii</taxon>
        <taxon>Teleostei</taxon>
        <taxon>Clupei</taxon>
        <taxon>Clupeiformes</taxon>
        <taxon>Clupeoidei</taxon>
        <taxon>Clupeidae</taxon>
        <taxon>Alosa</taxon>
    </lineage>
</organism>
<evidence type="ECO:0000313" key="4">
    <source>
        <dbReference type="Proteomes" id="UP000823561"/>
    </source>
</evidence>